<sequence>MTAPVPGTPWSGRSHGDLAELVRELLLAGHLIDRAGMPHVIGHLGREPMAEVAIGEWMAASPIYTKRMQALLGFEGDTVETIFKGIQLDVGAPPEFMDFRFVVDDDRHGSFQLGHCGALMDVETMGDEYVTTMCHDIEDPTFDATAIATNPRARMRPVHRPPRVPTDRVPHCEWTVVIDEANDELPVPPGALALAASGAAKVPLAVPDPSLPDDDGRVDYAGPLDVDLVMERFSSATLSAIADEVALQGQLLSRAFLVEVAERVGPADVTAIGIAQASGIAGLSTKRLATALDAPATLAGLAEVLAVHPLFLPRSYVDLDLRCFGAGDQLLVRLRPCSAVGEVDGLTWAALMAGPGGDAILRAAAVCLVRTVRIARLVSEVATWTITDHPDTEPAPQPDSVTLTEFSTGSKFEFRRRQVGEPSASTPVSAPQRRSASVSSRQNDRG</sequence>
<feature type="compositionally biased region" description="Polar residues" evidence="1">
    <location>
        <begin position="423"/>
        <end position="446"/>
    </location>
</feature>
<accession>R4Z3C5</accession>
<proteinExistence type="predicted"/>
<dbReference type="RefSeq" id="WP_012225211.1">
    <property type="nucleotide sequence ID" value="NZ_HG422565.1"/>
</dbReference>
<organism evidence="2 3">
    <name type="scientific">Candidatus Neomicrothrix parvicella RN1</name>
    <dbReference type="NCBI Taxonomy" id="1229780"/>
    <lineage>
        <taxon>Bacteria</taxon>
        <taxon>Bacillati</taxon>
        <taxon>Actinomycetota</taxon>
        <taxon>Acidimicrobiia</taxon>
        <taxon>Acidimicrobiales</taxon>
        <taxon>Microthrixaceae</taxon>
        <taxon>Candidatus Neomicrothrix</taxon>
    </lineage>
</organism>
<dbReference type="EMBL" id="CANL01000009">
    <property type="protein sequence ID" value="CCM63092.1"/>
    <property type="molecule type" value="Genomic_DNA"/>
</dbReference>
<evidence type="ECO:0000256" key="1">
    <source>
        <dbReference type="SAM" id="MobiDB-lite"/>
    </source>
</evidence>
<dbReference type="eggNOG" id="ENOG502Z9XX">
    <property type="taxonomic scope" value="Bacteria"/>
</dbReference>
<evidence type="ECO:0000313" key="3">
    <source>
        <dbReference type="Proteomes" id="UP000018291"/>
    </source>
</evidence>
<comment type="caution">
    <text evidence="2">The sequence shown here is derived from an EMBL/GenBank/DDBJ whole genome shotgun (WGS) entry which is preliminary data.</text>
</comment>
<gene>
    <name evidence="2" type="ORF">BN381_170013</name>
</gene>
<feature type="region of interest" description="Disordered" evidence="1">
    <location>
        <begin position="412"/>
        <end position="446"/>
    </location>
</feature>
<dbReference type="HOGENOM" id="CLU_663708_0_0_11"/>
<name>R4Z3C5_9ACTN</name>
<reference evidence="2 3" key="1">
    <citation type="journal article" date="2013" name="ISME J.">
        <title>Metabolic model for the filamentous 'Candidatus Microthrix parvicella' based on genomic and metagenomic analyses.</title>
        <authorList>
            <person name="Jon McIlroy S."/>
            <person name="Kristiansen R."/>
            <person name="Albertsen M."/>
            <person name="Michael Karst S."/>
            <person name="Rossetti S."/>
            <person name="Lund Nielsen J."/>
            <person name="Tandoi V."/>
            <person name="James Seviour R."/>
            <person name="Nielsen P.H."/>
        </authorList>
    </citation>
    <scope>NUCLEOTIDE SEQUENCE [LARGE SCALE GENOMIC DNA]</scope>
    <source>
        <strain evidence="2 3">RN1</strain>
    </source>
</reference>
<keyword evidence="3" id="KW-1185">Reference proteome</keyword>
<dbReference type="STRING" id="1229780.BN381_170013"/>
<dbReference type="AlphaFoldDB" id="R4Z3C5"/>
<evidence type="ECO:0000313" key="2">
    <source>
        <dbReference type="EMBL" id="CCM63092.1"/>
    </source>
</evidence>
<dbReference type="Proteomes" id="UP000018291">
    <property type="component" value="Unassembled WGS sequence"/>
</dbReference>
<protein>
    <submittedName>
        <fullName evidence="2">Uncharacterized protein</fullName>
    </submittedName>
</protein>